<evidence type="ECO:0000313" key="5">
    <source>
        <dbReference type="Proteomes" id="UP001283361"/>
    </source>
</evidence>
<proteinExistence type="predicted"/>
<keyword evidence="2" id="KW-0479">Metal-binding</keyword>
<gene>
    <name evidence="4" type="ORF">RRG08_026829</name>
</gene>
<evidence type="ECO:0000256" key="1">
    <source>
        <dbReference type="ARBA" id="ARBA00001968"/>
    </source>
</evidence>
<organism evidence="4 5">
    <name type="scientific">Elysia crispata</name>
    <name type="common">lettuce slug</name>
    <dbReference type="NCBI Taxonomy" id="231223"/>
    <lineage>
        <taxon>Eukaryota</taxon>
        <taxon>Metazoa</taxon>
        <taxon>Spiralia</taxon>
        <taxon>Lophotrochozoa</taxon>
        <taxon>Mollusca</taxon>
        <taxon>Gastropoda</taxon>
        <taxon>Heterobranchia</taxon>
        <taxon>Euthyneura</taxon>
        <taxon>Panpulmonata</taxon>
        <taxon>Sacoglossa</taxon>
        <taxon>Placobranchoidea</taxon>
        <taxon>Plakobranchidae</taxon>
        <taxon>Elysia</taxon>
    </lineage>
</organism>
<evidence type="ECO:0000313" key="4">
    <source>
        <dbReference type="EMBL" id="KAK3769285.1"/>
    </source>
</evidence>
<dbReference type="Proteomes" id="UP001283361">
    <property type="component" value="Unassembled WGS sequence"/>
</dbReference>
<comment type="cofactor">
    <cofactor evidence="1">
        <name>a divalent metal cation</name>
        <dbReference type="ChEBI" id="CHEBI:60240"/>
    </cofactor>
</comment>
<dbReference type="Pfam" id="PF13359">
    <property type="entry name" value="DDE_Tnp_4"/>
    <property type="match status" value="1"/>
</dbReference>
<protein>
    <recommendedName>
        <fullName evidence="3">DDE Tnp4 domain-containing protein</fullName>
    </recommendedName>
</protein>
<sequence length="108" mass="12399">MEVPFVFLADDAFPLSDDILKPFAQRQLTDTKFIFNCRLSRAGYSVECSFGRISQKWRILQRQSDEQPLNAINIVKAVTTVHSFVVIHEPRGLTSDHRRRTNATISFS</sequence>
<dbReference type="InterPro" id="IPR027806">
    <property type="entry name" value="HARBI1_dom"/>
</dbReference>
<dbReference type="EMBL" id="JAWDGP010003948">
    <property type="protein sequence ID" value="KAK3769285.1"/>
    <property type="molecule type" value="Genomic_DNA"/>
</dbReference>
<comment type="caution">
    <text evidence="4">The sequence shown here is derived from an EMBL/GenBank/DDBJ whole genome shotgun (WGS) entry which is preliminary data.</text>
</comment>
<feature type="domain" description="DDE Tnp4" evidence="3">
    <location>
        <begin position="6"/>
        <end position="82"/>
    </location>
</feature>
<accession>A0AAE0ZHH1</accession>
<name>A0AAE0ZHH1_9GAST</name>
<evidence type="ECO:0000256" key="2">
    <source>
        <dbReference type="ARBA" id="ARBA00022723"/>
    </source>
</evidence>
<reference evidence="4" key="1">
    <citation type="journal article" date="2023" name="G3 (Bethesda)">
        <title>A reference genome for the long-term kleptoplast-retaining sea slug Elysia crispata morphotype clarki.</title>
        <authorList>
            <person name="Eastman K.E."/>
            <person name="Pendleton A.L."/>
            <person name="Shaikh M.A."/>
            <person name="Suttiyut T."/>
            <person name="Ogas R."/>
            <person name="Tomko P."/>
            <person name="Gavelis G."/>
            <person name="Widhalm J.R."/>
            <person name="Wisecaver J.H."/>
        </authorList>
    </citation>
    <scope>NUCLEOTIDE SEQUENCE</scope>
    <source>
        <strain evidence="4">ECLA1</strain>
    </source>
</reference>
<evidence type="ECO:0000259" key="3">
    <source>
        <dbReference type="Pfam" id="PF13359"/>
    </source>
</evidence>
<keyword evidence="5" id="KW-1185">Reference proteome</keyword>
<dbReference type="AlphaFoldDB" id="A0AAE0ZHH1"/>
<dbReference type="GO" id="GO:0046872">
    <property type="term" value="F:metal ion binding"/>
    <property type="evidence" value="ECO:0007669"/>
    <property type="project" value="UniProtKB-KW"/>
</dbReference>